<feature type="transmembrane region" description="Helical" evidence="8">
    <location>
        <begin position="12"/>
        <end position="31"/>
    </location>
</feature>
<dbReference type="InterPro" id="IPR036259">
    <property type="entry name" value="MFS_trans_sf"/>
</dbReference>
<dbReference type="RefSeq" id="WP_070991708.1">
    <property type="nucleotide sequence ID" value="NZ_CBCSHD010000002.1"/>
</dbReference>
<reference evidence="10 11" key="1">
    <citation type="submission" date="2016-10" db="EMBL/GenBank/DDBJ databases">
        <title>Pseudoalteromonas amylolytica sp. nov., isolated from the surface seawater.</title>
        <authorList>
            <person name="Wu Y.-H."/>
            <person name="Cheng H."/>
            <person name="Jin X.-B."/>
            <person name="Wang C.-S."/>
            <person name="Xu X.-W."/>
        </authorList>
    </citation>
    <scope>NUCLEOTIDE SEQUENCE [LARGE SCALE GENOMIC DNA]</scope>
    <source>
        <strain evidence="10 11">JCM 12483</strain>
    </source>
</reference>
<dbReference type="InterPro" id="IPR020846">
    <property type="entry name" value="MFS_dom"/>
</dbReference>
<keyword evidence="4" id="KW-1003">Cell membrane</keyword>
<dbReference type="OrthoDB" id="9814303at2"/>
<dbReference type="Gene3D" id="1.20.1720.10">
    <property type="entry name" value="Multidrug resistance protein D"/>
    <property type="match status" value="1"/>
</dbReference>
<feature type="transmembrane region" description="Helical" evidence="8">
    <location>
        <begin position="135"/>
        <end position="159"/>
    </location>
</feature>
<dbReference type="InterPro" id="IPR011701">
    <property type="entry name" value="MFS"/>
</dbReference>
<dbReference type="STRING" id="327939.BIW53_09830"/>
<feature type="transmembrane region" description="Helical" evidence="8">
    <location>
        <begin position="364"/>
        <end position="384"/>
    </location>
</feature>
<accession>A0A1S1N685</accession>
<keyword evidence="3 8" id="KW-0813">Transport</keyword>
<feature type="transmembrane region" description="Helical" evidence="8">
    <location>
        <begin position="51"/>
        <end position="69"/>
    </location>
</feature>
<keyword evidence="5 8" id="KW-0812">Transmembrane</keyword>
<feature type="transmembrane region" description="Helical" evidence="8">
    <location>
        <begin position="165"/>
        <end position="185"/>
    </location>
</feature>
<dbReference type="GO" id="GO:0005886">
    <property type="term" value="C:plasma membrane"/>
    <property type="evidence" value="ECO:0007669"/>
    <property type="project" value="UniProtKB-SubCell"/>
</dbReference>
<dbReference type="PANTHER" id="PTHR23502:SF70">
    <property type="entry name" value="BCR_CFLA FAMILY EFFLUX TRANSPORTER"/>
    <property type="match status" value="1"/>
</dbReference>
<dbReference type="SUPFAM" id="SSF103473">
    <property type="entry name" value="MFS general substrate transporter"/>
    <property type="match status" value="1"/>
</dbReference>
<comment type="caution">
    <text evidence="10">The sequence shown here is derived from an EMBL/GenBank/DDBJ whole genome shotgun (WGS) entry which is preliminary data.</text>
</comment>
<evidence type="ECO:0000313" key="10">
    <source>
        <dbReference type="EMBL" id="OHU95521.1"/>
    </source>
</evidence>
<dbReference type="NCBIfam" id="TIGR00710">
    <property type="entry name" value="efflux_Bcr_CflA"/>
    <property type="match status" value="1"/>
</dbReference>
<dbReference type="AlphaFoldDB" id="A0A1S1N685"/>
<dbReference type="GO" id="GO:0042910">
    <property type="term" value="F:xenobiotic transmembrane transporter activity"/>
    <property type="evidence" value="ECO:0007669"/>
    <property type="project" value="InterPro"/>
</dbReference>
<dbReference type="PROSITE" id="PS50850">
    <property type="entry name" value="MFS"/>
    <property type="match status" value="1"/>
</dbReference>
<evidence type="ECO:0000256" key="2">
    <source>
        <dbReference type="ARBA" id="ARBA00006236"/>
    </source>
</evidence>
<keyword evidence="8" id="KW-0997">Cell inner membrane</keyword>
<dbReference type="InterPro" id="IPR005829">
    <property type="entry name" value="Sugar_transporter_CS"/>
</dbReference>
<evidence type="ECO:0000256" key="4">
    <source>
        <dbReference type="ARBA" id="ARBA00022475"/>
    </source>
</evidence>
<dbReference type="Pfam" id="PF07690">
    <property type="entry name" value="MFS_1"/>
    <property type="match status" value="1"/>
</dbReference>
<evidence type="ECO:0000259" key="9">
    <source>
        <dbReference type="PROSITE" id="PS50850"/>
    </source>
</evidence>
<dbReference type="PANTHER" id="PTHR23502">
    <property type="entry name" value="MAJOR FACILITATOR SUPERFAMILY"/>
    <property type="match status" value="1"/>
</dbReference>
<feature type="transmembrane region" description="Helical" evidence="8">
    <location>
        <begin position="279"/>
        <end position="298"/>
    </location>
</feature>
<keyword evidence="7 8" id="KW-0472">Membrane</keyword>
<organism evidence="10 11">
    <name type="scientific">Pseudoalteromonas byunsanensis</name>
    <dbReference type="NCBI Taxonomy" id="327939"/>
    <lineage>
        <taxon>Bacteria</taxon>
        <taxon>Pseudomonadati</taxon>
        <taxon>Pseudomonadota</taxon>
        <taxon>Gammaproteobacteria</taxon>
        <taxon>Alteromonadales</taxon>
        <taxon>Pseudoalteromonadaceae</taxon>
        <taxon>Pseudoalteromonas</taxon>
    </lineage>
</organism>
<evidence type="ECO:0000313" key="11">
    <source>
        <dbReference type="Proteomes" id="UP000180253"/>
    </source>
</evidence>
<gene>
    <name evidence="10" type="ORF">BIW53_09830</name>
</gene>
<keyword evidence="6 8" id="KW-1133">Transmembrane helix</keyword>
<feature type="domain" description="Major facilitator superfamily (MFS) profile" evidence="9">
    <location>
        <begin position="11"/>
        <end position="388"/>
    </location>
</feature>
<keyword evidence="11" id="KW-1185">Reference proteome</keyword>
<evidence type="ECO:0000256" key="5">
    <source>
        <dbReference type="ARBA" id="ARBA00022692"/>
    </source>
</evidence>
<comment type="similarity">
    <text evidence="2 8">Belongs to the major facilitator superfamily. Bcr/CmlA family.</text>
</comment>
<protein>
    <recommendedName>
        <fullName evidence="8">Bcr/CflA family efflux transporter</fullName>
    </recommendedName>
</protein>
<name>A0A1S1N685_9GAMM</name>
<dbReference type="InterPro" id="IPR004812">
    <property type="entry name" value="Efflux_drug-R_Bcr/CmlA"/>
</dbReference>
<proteinExistence type="inferred from homology"/>
<feature type="transmembrane region" description="Helical" evidence="8">
    <location>
        <begin position="336"/>
        <end position="358"/>
    </location>
</feature>
<dbReference type="GO" id="GO:1990961">
    <property type="term" value="P:xenobiotic detoxification by transmembrane export across the plasma membrane"/>
    <property type="evidence" value="ECO:0007669"/>
    <property type="project" value="InterPro"/>
</dbReference>
<evidence type="ECO:0000256" key="6">
    <source>
        <dbReference type="ARBA" id="ARBA00022989"/>
    </source>
</evidence>
<comment type="subcellular location">
    <subcellularLocation>
        <location evidence="8">Cell inner membrane</location>
        <topology evidence="8">Multi-pass membrane protein</topology>
    </subcellularLocation>
    <subcellularLocation>
        <location evidence="1">Cell membrane</location>
        <topology evidence="1">Multi-pass membrane protein</topology>
    </subcellularLocation>
</comment>
<feature type="transmembrane region" description="Helical" evidence="8">
    <location>
        <begin position="101"/>
        <end position="123"/>
    </location>
</feature>
<dbReference type="EMBL" id="MNAN01000030">
    <property type="protein sequence ID" value="OHU95521.1"/>
    <property type="molecule type" value="Genomic_DNA"/>
</dbReference>
<feature type="transmembrane region" description="Helical" evidence="8">
    <location>
        <begin position="251"/>
        <end position="272"/>
    </location>
</feature>
<dbReference type="CDD" id="cd17320">
    <property type="entry name" value="MFS_MdfA_MDR_like"/>
    <property type="match status" value="1"/>
</dbReference>
<evidence type="ECO:0000256" key="7">
    <source>
        <dbReference type="ARBA" id="ARBA00023136"/>
    </source>
</evidence>
<sequence length="395" mass="42529">MPQSQSISKSLVFILALLVIFCPLGIDLYLPAFQAMQQGLNVSESKIQQTISVYMLTVGIGQLVAGPLADKYGRKPIANVGIVLFIIGAILASLVESWQWMMIARAMQGFGACATFVAAFAIVRDSFGHKGSGQMITYLNGIVCFIPALAPLLGAWLTLEFGWRSNFVFLASFSLLGLILVLWLYRETKPADSIYNGHILDLRRFKPMLASSEFMFNAAITMFGMAAMLVFVTTAPGWIMNHLNGSVANFTSWFTGNAVLSIIASFCAPVLIKRHSRRALIVGLTLFTLGGLAMLWASRYPHPAAFMLPMYIASVGFAFSLGSAAGKALSGFAQQAGTASALIGVMQMSGAGVLALLTQQLYLAAPYQLALHLLITLPFLLALLGKNKQLLHSAA</sequence>
<dbReference type="PROSITE" id="PS00216">
    <property type="entry name" value="SUGAR_TRANSPORT_1"/>
    <property type="match status" value="1"/>
</dbReference>
<feature type="transmembrane region" description="Helical" evidence="8">
    <location>
        <begin position="214"/>
        <end position="239"/>
    </location>
</feature>
<evidence type="ECO:0000256" key="1">
    <source>
        <dbReference type="ARBA" id="ARBA00004651"/>
    </source>
</evidence>
<feature type="transmembrane region" description="Helical" evidence="8">
    <location>
        <begin position="304"/>
        <end position="324"/>
    </location>
</feature>
<feature type="transmembrane region" description="Helical" evidence="8">
    <location>
        <begin position="76"/>
        <end position="95"/>
    </location>
</feature>
<evidence type="ECO:0000256" key="3">
    <source>
        <dbReference type="ARBA" id="ARBA00022448"/>
    </source>
</evidence>
<dbReference type="Proteomes" id="UP000180253">
    <property type="component" value="Unassembled WGS sequence"/>
</dbReference>
<evidence type="ECO:0000256" key="8">
    <source>
        <dbReference type="RuleBase" id="RU365088"/>
    </source>
</evidence>